<dbReference type="PROSITE" id="PS50937">
    <property type="entry name" value="HTH_MERR_2"/>
    <property type="match status" value="1"/>
</dbReference>
<dbReference type="AlphaFoldDB" id="A0A0A3IXX4"/>
<dbReference type="Pfam" id="PF07739">
    <property type="entry name" value="TipAS"/>
    <property type="match status" value="1"/>
</dbReference>
<keyword evidence="1" id="KW-0805">Transcription regulation</keyword>
<dbReference type="Gene3D" id="1.10.1660.10">
    <property type="match status" value="1"/>
</dbReference>
<dbReference type="PRINTS" id="PR00040">
    <property type="entry name" value="HTHMERR"/>
</dbReference>
<evidence type="ECO:0000256" key="3">
    <source>
        <dbReference type="ARBA" id="ARBA00023159"/>
    </source>
</evidence>
<dbReference type="EMBL" id="JPVP01000045">
    <property type="protein sequence ID" value="KGR87738.1"/>
    <property type="molecule type" value="Genomic_DNA"/>
</dbReference>
<reference evidence="6 7" key="1">
    <citation type="submission" date="2014-02" db="EMBL/GenBank/DDBJ databases">
        <title>Draft genome sequence of Lysinibacillus odysseyi NBRC 100172.</title>
        <authorList>
            <person name="Zhang F."/>
            <person name="Wang G."/>
            <person name="Zhang L."/>
        </authorList>
    </citation>
    <scope>NUCLEOTIDE SEQUENCE [LARGE SCALE GENOMIC DNA]</scope>
    <source>
        <strain evidence="6 7">NBRC 100172</strain>
    </source>
</reference>
<dbReference type="CDD" id="cd01106">
    <property type="entry name" value="HTH_TipAL-Mta"/>
    <property type="match status" value="1"/>
</dbReference>
<dbReference type="GO" id="GO:0003677">
    <property type="term" value="F:DNA binding"/>
    <property type="evidence" value="ECO:0007669"/>
    <property type="project" value="UniProtKB-KW"/>
</dbReference>
<dbReference type="SMART" id="SM00422">
    <property type="entry name" value="HTH_MERR"/>
    <property type="match status" value="1"/>
</dbReference>
<dbReference type="PANTHER" id="PTHR30204">
    <property type="entry name" value="REDOX-CYCLING DRUG-SENSING TRANSCRIPTIONAL ACTIVATOR SOXR"/>
    <property type="match status" value="1"/>
</dbReference>
<keyword evidence="3" id="KW-0010">Activator</keyword>
<sequence length="253" mass="29488">MMYIHELAKLSGITTRTLRYYDEIGLLIPEKKIETGYRIYEQQHIDRLQQILFFRELGMPLDQIKDILNAEGFEQLKSLRQHQKALLQKKHYIMGLLETVEMSIQSIEEGLTMTNEQKFEGFKQQMIDDNELNFGKEIRGKYGEDSVLAAYSKIQNMTAEQYKAVQELEGRLLERLKEAMELGDPTAAIAEEAAELHKRWLCFYWPKYTKEAHAGLAQMYVADQRFTEYYDSRAGSGATQFLTASIVHYTQMD</sequence>
<dbReference type="Gene3D" id="1.10.490.50">
    <property type="entry name" value="Antibiotic binding domain of TipA-like multidrug resistance regulators"/>
    <property type="match status" value="1"/>
</dbReference>
<keyword evidence="2" id="KW-0238">DNA-binding</keyword>
<keyword evidence="7" id="KW-1185">Reference proteome</keyword>
<dbReference type="InterPro" id="IPR012925">
    <property type="entry name" value="TipAS_dom"/>
</dbReference>
<evidence type="ECO:0000256" key="1">
    <source>
        <dbReference type="ARBA" id="ARBA00023015"/>
    </source>
</evidence>
<dbReference type="InterPro" id="IPR009061">
    <property type="entry name" value="DNA-bd_dom_put_sf"/>
</dbReference>
<dbReference type="InterPro" id="IPR036244">
    <property type="entry name" value="TipA-like_antibiotic-bd"/>
</dbReference>
<evidence type="ECO:0000256" key="2">
    <source>
        <dbReference type="ARBA" id="ARBA00023125"/>
    </source>
</evidence>
<dbReference type="SUPFAM" id="SSF89082">
    <property type="entry name" value="Antibiotic binding domain of TipA-like multidrug resistance regulators"/>
    <property type="match status" value="1"/>
</dbReference>
<dbReference type="GO" id="GO:0003700">
    <property type="term" value="F:DNA-binding transcription factor activity"/>
    <property type="evidence" value="ECO:0007669"/>
    <property type="project" value="InterPro"/>
</dbReference>
<feature type="domain" description="HTH merR-type" evidence="5">
    <location>
        <begin position="1"/>
        <end position="70"/>
    </location>
</feature>
<gene>
    <name evidence="6" type="ORF">CD32_02755</name>
</gene>
<accession>A0A0A3IXX4</accession>
<dbReference type="Pfam" id="PF13411">
    <property type="entry name" value="MerR_1"/>
    <property type="match status" value="1"/>
</dbReference>
<organism evidence="6 7">
    <name type="scientific">Lysinibacillus odysseyi 34hs-1 = NBRC 100172</name>
    <dbReference type="NCBI Taxonomy" id="1220589"/>
    <lineage>
        <taxon>Bacteria</taxon>
        <taxon>Bacillati</taxon>
        <taxon>Bacillota</taxon>
        <taxon>Bacilli</taxon>
        <taxon>Bacillales</taxon>
        <taxon>Bacillaceae</taxon>
        <taxon>Lysinibacillus</taxon>
    </lineage>
</organism>
<name>A0A0A3IXX4_9BACI</name>
<dbReference type="InterPro" id="IPR000551">
    <property type="entry name" value="MerR-type_HTH_dom"/>
</dbReference>
<proteinExistence type="predicted"/>
<dbReference type="PANTHER" id="PTHR30204:SF90">
    <property type="entry name" value="HTH-TYPE TRANSCRIPTIONAL ACTIVATOR MTA"/>
    <property type="match status" value="1"/>
</dbReference>
<evidence type="ECO:0000313" key="6">
    <source>
        <dbReference type="EMBL" id="KGR87738.1"/>
    </source>
</evidence>
<dbReference type="STRING" id="1220589.CD32_02755"/>
<evidence type="ECO:0000313" key="7">
    <source>
        <dbReference type="Proteomes" id="UP000030437"/>
    </source>
</evidence>
<protein>
    <submittedName>
        <fullName evidence="6">MerR family transcriptional regulator</fullName>
    </submittedName>
</protein>
<dbReference type="eggNOG" id="COG0789">
    <property type="taxonomic scope" value="Bacteria"/>
</dbReference>
<dbReference type="SUPFAM" id="SSF46955">
    <property type="entry name" value="Putative DNA-binding domain"/>
    <property type="match status" value="1"/>
</dbReference>
<evidence type="ECO:0000259" key="5">
    <source>
        <dbReference type="PROSITE" id="PS50937"/>
    </source>
</evidence>
<comment type="caution">
    <text evidence="6">The sequence shown here is derived from an EMBL/GenBank/DDBJ whole genome shotgun (WGS) entry which is preliminary data.</text>
</comment>
<dbReference type="Proteomes" id="UP000030437">
    <property type="component" value="Unassembled WGS sequence"/>
</dbReference>
<keyword evidence="4" id="KW-0804">Transcription</keyword>
<dbReference type="InterPro" id="IPR047057">
    <property type="entry name" value="MerR_fam"/>
</dbReference>
<evidence type="ECO:0000256" key="4">
    <source>
        <dbReference type="ARBA" id="ARBA00023163"/>
    </source>
</evidence>